<evidence type="ECO:0000256" key="6">
    <source>
        <dbReference type="SAM" id="Phobius"/>
    </source>
</evidence>
<evidence type="ECO:0000256" key="4">
    <source>
        <dbReference type="ARBA" id="ARBA00022989"/>
    </source>
</evidence>
<proteinExistence type="predicted"/>
<evidence type="ECO:0000256" key="2">
    <source>
        <dbReference type="ARBA" id="ARBA00022475"/>
    </source>
</evidence>
<comment type="caution">
    <text evidence="7">The sequence shown here is derived from an EMBL/GenBank/DDBJ whole genome shotgun (WGS) entry which is preliminary data.</text>
</comment>
<dbReference type="PANTHER" id="PTHR40035">
    <property type="entry name" value="ATP SYNTHASE PROTEIN I"/>
    <property type="match status" value="1"/>
</dbReference>
<dbReference type="GO" id="GO:0005886">
    <property type="term" value="C:plasma membrane"/>
    <property type="evidence" value="ECO:0007669"/>
    <property type="project" value="UniProtKB-SubCell"/>
</dbReference>
<protein>
    <submittedName>
        <fullName evidence="7">ATP synthase subunit I</fullName>
    </submittedName>
</protein>
<accession>A0A437KA23</accession>
<dbReference type="InterPro" id="IPR005598">
    <property type="entry name" value="ATP_synth_I"/>
</dbReference>
<feature type="transmembrane region" description="Helical" evidence="6">
    <location>
        <begin position="12"/>
        <end position="28"/>
    </location>
</feature>
<feature type="transmembrane region" description="Helical" evidence="6">
    <location>
        <begin position="97"/>
        <end position="117"/>
    </location>
</feature>
<keyword evidence="4 6" id="KW-1133">Transmembrane helix</keyword>
<evidence type="ECO:0000313" key="7">
    <source>
        <dbReference type="EMBL" id="RVT61550.1"/>
    </source>
</evidence>
<sequence length="129" mass="14717">MFEIKQMLTKQFKYISILLSLYLIGWAATPYKPVFMGLLLGTALSLYNIWLLVRKMAKFSRNIDEGKKTQSLGMLSRMAAAVLGVAIAMEFPEQIHLISVVIGLMTAYIVIMIDYLFSTVFKNSIRKER</sequence>
<dbReference type="Pfam" id="PF03899">
    <property type="entry name" value="ATP-synt_I"/>
    <property type="match status" value="1"/>
</dbReference>
<comment type="subcellular location">
    <subcellularLocation>
        <location evidence="1">Cell membrane</location>
        <topology evidence="1">Multi-pass membrane protein</topology>
    </subcellularLocation>
</comment>
<name>A0A437KA23_9BACI</name>
<dbReference type="AlphaFoldDB" id="A0A437KA23"/>
<keyword evidence="2" id="KW-1003">Cell membrane</keyword>
<keyword evidence="3 6" id="KW-0812">Transmembrane</keyword>
<evidence type="ECO:0000256" key="3">
    <source>
        <dbReference type="ARBA" id="ARBA00022692"/>
    </source>
</evidence>
<gene>
    <name evidence="7" type="ORF">EM808_14980</name>
</gene>
<keyword evidence="8" id="KW-1185">Reference proteome</keyword>
<dbReference type="Proteomes" id="UP000288024">
    <property type="component" value="Unassembled WGS sequence"/>
</dbReference>
<dbReference type="InterPro" id="IPR039072">
    <property type="entry name" value="ATP_synth_I_Bacilli"/>
</dbReference>
<feature type="transmembrane region" description="Helical" evidence="6">
    <location>
        <begin position="34"/>
        <end position="53"/>
    </location>
</feature>
<keyword evidence="5 6" id="KW-0472">Membrane</keyword>
<evidence type="ECO:0000313" key="8">
    <source>
        <dbReference type="Proteomes" id="UP000288024"/>
    </source>
</evidence>
<dbReference type="RefSeq" id="WP_127739007.1">
    <property type="nucleotide sequence ID" value="NZ_CAJCKN010000011.1"/>
</dbReference>
<evidence type="ECO:0000256" key="5">
    <source>
        <dbReference type="ARBA" id="ARBA00023136"/>
    </source>
</evidence>
<feature type="transmembrane region" description="Helical" evidence="6">
    <location>
        <begin position="74"/>
        <end position="91"/>
    </location>
</feature>
<organism evidence="7 8">
    <name type="scientific">Niallia taxi</name>
    <dbReference type="NCBI Taxonomy" id="2499688"/>
    <lineage>
        <taxon>Bacteria</taxon>
        <taxon>Bacillati</taxon>
        <taxon>Bacillota</taxon>
        <taxon>Bacilli</taxon>
        <taxon>Bacillales</taxon>
        <taxon>Bacillaceae</taxon>
        <taxon>Niallia</taxon>
    </lineage>
</organism>
<dbReference type="EMBL" id="RZTZ01000005">
    <property type="protein sequence ID" value="RVT61550.1"/>
    <property type="molecule type" value="Genomic_DNA"/>
</dbReference>
<reference evidence="7 8" key="1">
    <citation type="submission" date="2019-01" db="EMBL/GenBank/DDBJ databases">
        <title>Bacillus sp. M5HDSG1-1, whole genome shotgun sequence.</title>
        <authorList>
            <person name="Tuo L."/>
        </authorList>
    </citation>
    <scope>NUCLEOTIDE SEQUENCE [LARGE SCALE GENOMIC DNA]</scope>
    <source>
        <strain evidence="7 8">M5HDSG1-1</strain>
    </source>
</reference>
<evidence type="ECO:0000256" key="1">
    <source>
        <dbReference type="ARBA" id="ARBA00004651"/>
    </source>
</evidence>
<dbReference type="PANTHER" id="PTHR40035:SF1">
    <property type="entry name" value="ATP SYNTHASE PROTEIN I"/>
    <property type="match status" value="1"/>
</dbReference>